<proteinExistence type="predicted"/>
<organism evidence="7 8">
    <name type="scientific">Nonlabens tegetincola</name>
    <dbReference type="NCBI Taxonomy" id="323273"/>
    <lineage>
        <taxon>Bacteria</taxon>
        <taxon>Pseudomonadati</taxon>
        <taxon>Bacteroidota</taxon>
        <taxon>Flavobacteriia</taxon>
        <taxon>Flavobacteriales</taxon>
        <taxon>Flavobacteriaceae</taxon>
        <taxon>Nonlabens</taxon>
    </lineage>
</organism>
<keyword evidence="3" id="KW-0732">Signal</keyword>
<dbReference type="SUPFAM" id="SSF53649">
    <property type="entry name" value="Alkaline phosphatase-like"/>
    <property type="match status" value="1"/>
</dbReference>
<dbReference type="PANTHER" id="PTHR10151:SF120">
    <property type="entry name" value="BIS(5'-ADENOSYL)-TRIPHOSPHATASE"/>
    <property type="match status" value="1"/>
</dbReference>
<dbReference type="GO" id="GO:0046872">
    <property type="term" value="F:metal ion binding"/>
    <property type="evidence" value="ECO:0007669"/>
    <property type="project" value="UniProtKB-KW"/>
</dbReference>
<evidence type="ECO:0000256" key="3">
    <source>
        <dbReference type="ARBA" id="ARBA00022729"/>
    </source>
</evidence>
<dbReference type="InterPro" id="IPR017850">
    <property type="entry name" value="Alkaline_phosphatase_core_sf"/>
</dbReference>
<feature type="binding site" evidence="6">
    <location>
        <begin position="172"/>
        <end position="174"/>
    </location>
    <ligand>
        <name>substrate</name>
    </ligand>
</feature>
<dbReference type="EC" id="3.1.3.1" evidence="7"/>
<dbReference type="GO" id="GO:0004035">
    <property type="term" value="F:alkaline phosphatase activity"/>
    <property type="evidence" value="ECO:0007669"/>
    <property type="project" value="UniProtKB-EC"/>
</dbReference>
<dbReference type="Gene3D" id="3.30.1360.150">
    <property type="match status" value="1"/>
</dbReference>
<evidence type="ECO:0000256" key="4">
    <source>
        <dbReference type="PIRNR" id="PIRNR031924"/>
    </source>
</evidence>
<name>A0A090QLW3_9FLAO</name>
<evidence type="ECO:0000256" key="1">
    <source>
        <dbReference type="ARBA" id="ARBA00022553"/>
    </source>
</evidence>
<dbReference type="PROSITE" id="PS51257">
    <property type="entry name" value="PROKAR_LIPOPROTEIN"/>
    <property type="match status" value="1"/>
</dbReference>
<evidence type="ECO:0000313" key="8">
    <source>
        <dbReference type="Proteomes" id="UP000029221"/>
    </source>
</evidence>
<evidence type="ECO:0000256" key="5">
    <source>
        <dbReference type="PIRSR" id="PIRSR031924-50"/>
    </source>
</evidence>
<evidence type="ECO:0000256" key="6">
    <source>
        <dbReference type="PIRSR" id="PIRSR031924-51"/>
    </source>
</evidence>
<evidence type="ECO:0000256" key="2">
    <source>
        <dbReference type="ARBA" id="ARBA00022723"/>
    </source>
</evidence>
<feature type="active site" description="Phosphothreonine intermediate" evidence="5">
    <location>
        <position position="90"/>
    </location>
</feature>
<dbReference type="InterPro" id="IPR002591">
    <property type="entry name" value="Phosphodiest/P_Trfase"/>
</dbReference>
<dbReference type="PANTHER" id="PTHR10151">
    <property type="entry name" value="ECTONUCLEOTIDE PYROPHOSPHATASE/PHOSPHODIESTERASE"/>
    <property type="match status" value="1"/>
</dbReference>
<dbReference type="RefSeq" id="WP_042278036.1">
    <property type="nucleotide sequence ID" value="NZ_BBML01000002.1"/>
</dbReference>
<dbReference type="EMBL" id="BBML01000002">
    <property type="protein sequence ID" value="GAK96486.1"/>
    <property type="molecule type" value="Genomic_DNA"/>
</dbReference>
<gene>
    <name evidence="7" type="ORF">JCM19294_1999</name>
</gene>
<dbReference type="CDD" id="cd16016">
    <property type="entry name" value="AP-SPAP"/>
    <property type="match status" value="1"/>
</dbReference>
<dbReference type="eggNOG" id="COG1524">
    <property type="taxonomic scope" value="Bacteria"/>
</dbReference>
<dbReference type="Pfam" id="PF01663">
    <property type="entry name" value="Phosphodiest"/>
    <property type="match status" value="1"/>
</dbReference>
<sequence>MKRQSVLLVLLTLVIGCSTLSRKRAANQVSSTSSTGIQQPKLVVGIVVDQMRYDYLTKFYDYYGDDGFKRLMNNGFNAVNHHFNYVPTYTAPGHASIYTGTTPANHGIIGNNWYDKVAKQSIYNVYDNNRVSIGTNGEDGKMSPERLLTSTVTDELKLHTQDRAKVIGISIKDRGAILPAGHLADAAFWFKGKDEARFITSDFYKEELPQWVADYNDSGKAKSYLTEWNTLYPIETYKASGTDLNNYEKPPRGKEKAVFPYDLKELAAENGNYDLLKATPFGNTVVADLAIAALEGEQLGKDDVTDFLAVSFSSTDYIGHQYGVNSVEVMDTYLRLDLEIARFLKELDDKVGVGNYTLFLTADHGAVHVPAYLHDKGLQAGYFDSRTLREKLKDHVKKEFGNDAIIENVSNEQVFLNYKVLNDINIDHKYIQRYIADYLLGLDNVQKVFTRYEMTQGSFTEGTAALIQKGFHQKRSGDVMYVLDNAVISYSKTGSTHGSAHAYDTHVPCIFYGAGINAGRTARPIFITDIAPTVSTLLGIAFPNGCTGTPINEALFEK</sequence>
<dbReference type="Gene3D" id="3.40.720.10">
    <property type="entry name" value="Alkaline Phosphatase, subunit A"/>
    <property type="match status" value="1"/>
</dbReference>
<keyword evidence="2 4" id="KW-0479">Metal-binding</keyword>
<accession>A0A090QLW3</accession>
<keyword evidence="8" id="KW-1185">Reference proteome</keyword>
<keyword evidence="1 5" id="KW-0597">Phosphoprotein</keyword>
<dbReference type="Proteomes" id="UP000029221">
    <property type="component" value="Unassembled WGS sequence"/>
</dbReference>
<dbReference type="PIRSF" id="PIRSF031924">
    <property type="entry name" value="Pi-irrepressible_AP"/>
    <property type="match status" value="1"/>
</dbReference>
<dbReference type="STRING" id="319236.BST91_07885"/>
<protein>
    <submittedName>
        <fullName evidence="7">Alkaline phosphatase</fullName>
        <ecNumber evidence="7">3.1.3.1</ecNumber>
    </submittedName>
</protein>
<evidence type="ECO:0000313" key="7">
    <source>
        <dbReference type="EMBL" id="GAK96486.1"/>
    </source>
</evidence>
<keyword evidence="7" id="KW-0378">Hydrolase</keyword>
<dbReference type="InterPro" id="IPR026263">
    <property type="entry name" value="Alkaline_phosphatase_prok"/>
</dbReference>
<comment type="caution">
    <text evidence="7">The sequence shown here is derived from an EMBL/GenBank/DDBJ whole genome shotgun (WGS) entry which is preliminary data.</text>
</comment>
<dbReference type="NCBIfam" id="NF042991">
    <property type="entry name" value="alk_phos_PafA"/>
    <property type="match status" value="1"/>
</dbReference>
<reference evidence="7" key="1">
    <citation type="journal article" date="2014" name="Genome Announc.">
        <title>Draft Genome Sequences of Marine Flavobacterium Nonlabens Strains NR17, NR24, NR27, NR32, NR33, and Ara13.</title>
        <authorList>
            <person name="Nakanishi M."/>
            <person name="Meirelles P."/>
            <person name="Suzuki R."/>
            <person name="Takatani N."/>
            <person name="Mino S."/>
            <person name="Suda W."/>
            <person name="Oshima K."/>
            <person name="Hattori M."/>
            <person name="Ohkuma M."/>
            <person name="Hosokawa M."/>
            <person name="Miyashita K."/>
            <person name="Thompson F.L."/>
            <person name="Niwa A."/>
            <person name="Sawabe T."/>
            <person name="Sawabe T."/>
        </authorList>
    </citation>
    <scope>NUCLEOTIDE SEQUENCE [LARGE SCALE GENOMIC DNA]</scope>
    <source>
        <strain evidence="7">JCM 19294</strain>
    </source>
</reference>
<dbReference type="AlphaFoldDB" id="A0A090QLW3"/>
<feature type="binding site" evidence="6">
    <location>
        <position position="111"/>
    </location>
    <ligand>
        <name>substrate</name>
    </ligand>
</feature>